<organism evidence="8 9">
    <name type="scientific">Takifugu bimaculatus</name>
    <dbReference type="NCBI Taxonomy" id="433685"/>
    <lineage>
        <taxon>Eukaryota</taxon>
        <taxon>Metazoa</taxon>
        <taxon>Chordata</taxon>
        <taxon>Craniata</taxon>
        <taxon>Vertebrata</taxon>
        <taxon>Euteleostomi</taxon>
        <taxon>Actinopterygii</taxon>
        <taxon>Neopterygii</taxon>
        <taxon>Teleostei</taxon>
        <taxon>Neoteleostei</taxon>
        <taxon>Acanthomorphata</taxon>
        <taxon>Eupercaria</taxon>
        <taxon>Tetraodontiformes</taxon>
        <taxon>Tetradontoidea</taxon>
        <taxon>Tetraodontidae</taxon>
        <taxon>Takifugu</taxon>
    </lineage>
</organism>
<dbReference type="CDD" id="cd07032">
    <property type="entry name" value="RNAP_I_II_AC40"/>
    <property type="match status" value="1"/>
</dbReference>
<dbReference type="InterPro" id="IPR011262">
    <property type="entry name" value="DNA-dir_RNA_pol_insert"/>
</dbReference>
<sequence length="361" mass="40617">MAASSKNVEEIRNRVILSEFGVKNVHTTDFPGNYPNFDDSWDMAKFKKNFQIDLMHLDESQMEFDMMGVDAAITNAFRRILLAEVPTMAIEKVFIYNNTSIVQDEVLAHRLGLIPIKADPRLFEYRNSGDEATENEGSEIDTIQLQLKISCSRNPASSKDSSDPRELYLNHMVYSKDIHWVPIGNQADVFANCSIGPVHSDILIAQLRPGQELDIIMHCIKGIGKDHAKFSPVATASYRLLPEITLLEPVEGEKAERLQRCFFRGVIDLEDSNGRNAFLPEAVVGDADPSTETSETSCRSFVLVEQLLTRTNGTLIDEIGPGVALFSVGYDLLFKAVWRWNNSIYTVLHPKSIMKTFIELK</sequence>
<dbReference type="InterPro" id="IPR022842">
    <property type="entry name" value="RNAP_Rpo3/Rpb3/RPAC1"/>
</dbReference>
<dbReference type="GO" id="GO:0005666">
    <property type="term" value="C:RNA polymerase III complex"/>
    <property type="evidence" value="ECO:0007669"/>
    <property type="project" value="TreeGrafter"/>
</dbReference>
<evidence type="ECO:0000256" key="1">
    <source>
        <dbReference type="ARBA" id="ARBA00004123"/>
    </source>
</evidence>
<evidence type="ECO:0000256" key="2">
    <source>
        <dbReference type="ARBA" id="ARBA00022083"/>
    </source>
</evidence>
<dbReference type="SUPFAM" id="SSF56553">
    <property type="entry name" value="Insert subdomain of RNA polymerase alpha subunit"/>
    <property type="match status" value="1"/>
</dbReference>
<dbReference type="PANTHER" id="PTHR11800">
    <property type="entry name" value="DNA-DIRECTED RNA POLYMERASE"/>
    <property type="match status" value="1"/>
</dbReference>
<comment type="caution">
    <text evidence="8">The sequence shown here is derived from an EMBL/GenBank/DDBJ whole genome shotgun (WGS) entry which is preliminary data.</text>
</comment>
<accession>A0A4Z2C667</accession>
<dbReference type="GO" id="GO:0046983">
    <property type="term" value="F:protein dimerization activity"/>
    <property type="evidence" value="ECO:0007669"/>
    <property type="project" value="InterPro"/>
</dbReference>
<dbReference type="SUPFAM" id="SSF55257">
    <property type="entry name" value="RBP11-like subunits of RNA polymerase"/>
    <property type="match status" value="1"/>
</dbReference>
<dbReference type="GO" id="GO:0003899">
    <property type="term" value="F:DNA-directed RNA polymerase activity"/>
    <property type="evidence" value="ECO:0007669"/>
    <property type="project" value="InterPro"/>
</dbReference>
<dbReference type="Pfam" id="PF01000">
    <property type="entry name" value="RNA_pol_A_bac"/>
    <property type="match status" value="1"/>
</dbReference>
<evidence type="ECO:0000256" key="6">
    <source>
        <dbReference type="ARBA" id="ARBA00025804"/>
    </source>
</evidence>
<keyword evidence="9" id="KW-1185">Reference proteome</keyword>
<dbReference type="PROSITE" id="PS00446">
    <property type="entry name" value="RNA_POL_D_30KD"/>
    <property type="match status" value="1"/>
</dbReference>
<evidence type="ECO:0000313" key="9">
    <source>
        <dbReference type="Proteomes" id="UP000516260"/>
    </source>
</evidence>
<dbReference type="EMBL" id="SWLE01000005">
    <property type="protein sequence ID" value="TNM99663.1"/>
    <property type="molecule type" value="Genomic_DNA"/>
</dbReference>
<dbReference type="HAMAP" id="MF_00320">
    <property type="entry name" value="RNApol_arch_Rpo3"/>
    <property type="match status" value="1"/>
</dbReference>
<dbReference type="FunFam" id="2.170.120.12:FF:000003">
    <property type="entry name" value="Dna-directed rna polymerases i and iii subunit"/>
    <property type="match status" value="1"/>
</dbReference>
<dbReference type="InterPro" id="IPR011263">
    <property type="entry name" value="DNA-dir_RNA_pol_RpoA/D/Rpb3"/>
</dbReference>
<dbReference type="Proteomes" id="UP000516260">
    <property type="component" value="Chromosome 13"/>
</dbReference>
<feature type="domain" description="DNA-directed RNA polymerase RpoA/D/Rpb3-type" evidence="7">
    <location>
        <begin position="61"/>
        <end position="325"/>
    </location>
</feature>
<keyword evidence="4" id="KW-0804">Transcription</keyword>
<evidence type="ECO:0000259" key="7">
    <source>
        <dbReference type="SMART" id="SM00662"/>
    </source>
</evidence>
<keyword evidence="5" id="KW-0539">Nucleus</keyword>
<proteinExistence type="inferred from homology"/>
<protein>
    <recommendedName>
        <fullName evidence="2">DNA-directed RNA polymerases I and III subunit RPAC1</fullName>
    </recommendedName>
</protein>
<comment type="subcellular location">
    <subcellularLocation>
        <location evidence="1">Nucleus</location>
    </subcellularLocation>
</comment>
<dbReference type="InterPro" id="IPR033901">
    <property type="entry name" value="RNAPI/III_AC40"/>
</dbReference>
<evidence type="ECO:0000256" key="4">
    <source>
        <dbReference type="ARBA" id="ARBA00023163"/>
    </source>
</evidence>
<dbReference type="GO" id="GO:0003677">
    <property type="term" value="F:DNA binding"/>
    <property type="evidence" value="ECO:0007669"/>
    <property type="project" value="InterPro"/>
</dbReference>
<dbReference type="InterPro" id="IPR001514">
    <property type="entry name" value="DNA-dir_RNA_pol_30-40kDasu_CS"/>
</dbReference>
<dbReference type="AlphaFoldDB" id="A0A4Z2C667"/>
<evidence type="ECO:0000256" key="3">
    <source>
        <dbReference type="ARBA" id="ARBA00022478"/>
    </source>
</evidence>
<dbReference type="Gene3D" id="2.170.120.12">
    <property type="entry name" value="DNA-directed RNA polymerase, insert domain"/>
    <property type="match status" value="1"/>
</dbReference>
<dbReference type="InterPro" id="IPR036603">
    <property type="entry name" value="RBP11-like"/>
</dbReference>
<name>A0A4Z2C667_9TELE</name>
<keyword evidence="3" id="KW-0240">DNA-directed RNA polymerase</keyword>
<dbReference type="GO" id="GO:0005736">
    <property type="term" value="C:RNA polymerase I complex"/>
    <property type="evidence" value="ECO:0007669"/>
    <property type="project" value="TreeGrafter"/>
</dbReference>
<gene>
    <name evidence="8" type="ORF">fugu_012696</name>
</gene>
<comment type="similarity">
    <text evidence="6">Belongs to the archaeal Rpo3/eukaryotic RPB3 RNA polymerase subunit family.</text>
</comment>
<dbReference type="SMART" id="SM00662">
    <property type="entry name" value="RPOLD"/>
    <property type="match status" value="1"/>
</dbReference>
<dbReference type="GO" id="GO:0006351">
    <property type="term" value="P:DNA-templated transcription"/>
    <property type="evidence" value="ECO:0007669"/>
    <property type="project" value="InterPro"/>
</dbReference>
<dbReference type="InterPro" id="IPR050518">
    <property type="entry name" value="Rpo3/RPB3_RNA_Pol_subunit"/>
</dbReference>
<dbReference type="InterPro" id="IPR036643">
    <property type="entry name" value="RNApol_insert_sf"/>
</dbReference>
<reference evidence="8 9" key="1">
    <citation type="submission" date="2019-04" db="EMBL/GenBank/DDBJ databases">
        <title>The sequence and de novo assembly of Takifugu bimaculatus genome using PacBio and Hi-C technologies.</title>
        <authorList>
            <person name="Xu P."/>
            <person name="Liu B."/>
            <person name="Zhou Z."/>
        </authorList>
    </citation>
    <scope>NUCLEOTIDE SEQUENCE [LARGE SCALE GENOMIC DNA]</scope>
    <source>
        <strain evidence="8">TB-2018</strain>
        <tissue evidence="8">Muscle</tissue>
    </source>
</reference>
<dbReference type="PANTHER" id="PTHR11800:SF13">
    <property type="entry name" value="DNA-DIRECTED RNA POLYMERASES I AND III SUBUNIT RPAC1"/>
    <property type="match status" value="1"/>
</dbReference>
<evidence type="ECO:0000313" key="8">
    <source>
        <dbReference type="EMBL" id="TNM99663.1"/>
    </source>
</evidence>
<evidence type="ECO:0000256" key="5">
    <source>
        <dbReference type="ARBA" id="ARBA00023242"/>
    </source>
</evidence>